<evidence type="ECO:0000313" key="2">
    <source>
        <dbReference type="Proteomes" id="UP001189624"/>
    </source>
</evidence>
<dbReference type="AlphaFoldDB" id="A0AA86VIV3"/>
<accession>A0AA86VIV3</accession>
<dbReference type="Proteomes" id="UP001189624">
    <property type="component" value="Chromosome 5"/>
</dbReference>
<gene>
    <name evidence="1" type="ORF">AYBTSS11_LOCUS17639</name>
</gene>
<sequence length="62" mass="6879">MESSNSWPAWKATWICAEFGVSELVSSILKQVIFGYRKLLPATLIVFGFRLKIGHSIIPAGL</sequence>
<protein>
    <submittedName>
        <fullName evidence="1">Uncharacterized protein</fullName>
    </submittedName>
</protein>
<keyword evidence="2" id="KW-1185">Reference proteome</keyword>
<dbReference type="EMBL" id="OY731402">
    <property type="protein sequence ID" value="CAJ1958261.1"/>
    <property type="molecule type" value="Genomic_DNA"/>
</dbReference>
<feature type="non-terminal residue" evidence="1">
    <location>
        <position position="1"/>
    </location>
</feature>
<organism evidence="1 2">
    <name type="scientific">Sphenostylis stenocarpa</name>
    <dbReference type="NCBI Taxonomy" id="92480"/>
    <lineage>
        <taxon>Eukaryota</taxon>
        <taxon>Viridiplantae</taxon>
        <taxon>Streptophyta</taxon>
        <taxon>Embryophyta</taxon>
        <taxon>Tracheophyta</taxon>
        <taxon>Spermatophyta</taxon>
        <taxon>Magnoliopsida</taxon>
        <taxon>eudicotyledons</taxon>
        <taxon>Gunneridae</taxon>
        <taxon>Pentapetalae</taxon>
        <taxon>rosids</taxon>
        <taxon>fabids</taxon>
        <taxon>Fabales</taxon>
        <taxon>Fabaceae</taxon>
        <taxon>Papilionoideae</taxon>
        <taxon>50 kb inversion clade</taxon>
        <taxon>NPAAA clade</taxon>
        <taxon>indigoferoid/millettioid clade</taxon>
        <taxon>Phaseoleae</taxon>
        <taxon>Sphenostylis</taxon>
    </lineage>
</organism>
<reference evidence="1" key="1">
    <citation type="submission" date="2023-10" db="EMBL/GenBank/DDBJ databases">
        <authorList>
            <person name="Domelevo Entfellner J.-B."/>
        </authorList>
    </citation>
    <scope>NUCLEOTIDE SEQUENCE</scope>
</reference>
<evidence type="ECO:0000313" key="1">
    <source>
        <dbReference type="EMBL" id="CAJ1958261.1"/>
    </source>
</evidence>
<feature type="non-terminal residue" evidence="1">
    <location>
        <position position="62"/>
    </location>
</feature>
<name>A0AA86VIV3_9FABA</name>
<proteinExistence type="predicted"/>
<dbReference type="Gramene" id="rna-AYBTSS11_LOCUS17639">
    <property type="protein sequence ID" value="CAJ1958261.1"/>
    <property type="gene ID" value="gene-AYBTSS11_LOCUS17639"/>
</dbReference>